<protein>
    <submittedName>
        <fullName evidence="1">Uncharacterized protein</fullName>
    </submittedName>
</protein>
<accession>A0A0E9RI53</accession>
<evidence type="ECO:0000313" key="1">
    <source>
        <dbReference type="EMBL" id="JAH28759.1"/>
    </source>
</evidence>
<name>A0A0E9RI53_ANGAN</name>
<reference evidence="1" key="1">
    <citation type="submission" date="2014-11" db="EMBL/GenBank/DDBJ databases">
        <authorList>
            <person name="Amaro Gonzalez C."/>
        </authorList>
    </citation>
    <scope>NUCLEOTIDE SEQUENCE</scope>
</reference>
<reference evidence="1" key="2">
    <citation type="journal article" date="2015" name="Fish Shellfish Immunol.">
        <title>Early steps in the European eel (Anguilla anguilla)-Vibrio vulnificus interaction in the gills: Role of the RtxA13 toxin.</title>
        <authorList>
            <person name="Callol A."/>
            <person name="Pajuelo D."/>
            <person name="Ebbesson L."/>
            <person name="Teles M."/>
            <person name="MacKenzie S."/>
            <person name="Amaro C."/>
        </authorList>
    </citation>
    <scope>NUCLEOTIDE SEQUENCE</scope>
</reference>
<proteinExistence type="predicted"/>
<sequence>MHSVLWTSKLDPFLFCQTFPFDTHTVVCS</sequence>
<organism evidence="1">
    <name type="scientific">Anguilla anguilla</name>
    <name type="common">European freshwater eel</name>
    <name type="synonym">Muraena anguilla</name>
    <dbReference type="NCBI Taxonomy" id="7936"/>
    <lineage>
        <taxon>Eukaryota</taxon>
        <taxon>Metazoa</taxon>
        <taxon>Chordata</taxon>
        <taxon>Craniata</taxon>
        <taxon>Vertebrata</taxon>
        <taxon>Euteleostomi</taxon>
        <taxon>Actinopterygii</taxon>
        <taxon>Neopterygii</taxon>
        <taxon>Teleostei</taxon>
        <taxon>Anguilliformes</taxon>
        <taxon>Anguillidae</taxon>
        <taxon>Anguilla</taxon>
    </lineage>
</organism>
<dbReference type="EMBL" id="GBXM01079818">
    <property type="protein sequence ID" value="JAH28759.1"/>
    <property type="molecule type" value="Transcribed_RNA"/>
</dbReference>
<dbReference type="AlphaFoldDB" id="A0A0E9RI53"/>